<proteinExistence type="predicted"/>
<protein>
    <submittedName>
        <fullName evidence="1">Uncharacterized protein</fullName>
    </submittedName>
</protein>
<evidence type="ECO:0000313" key="2">
    <source>
        <dbReference type="Proteomes" id="UP000004968"/>
    </source>
</evidence>
<comment type="caution">
    <text evidence="1">The sequence shown here is derived from an EMBL/GenBank/DDBJ whole genome shotgun (WGS) entry which is preliminary data.</text>
</comment>
<evidence type="ECO:0000313" key="1">
    <source>
        <dbReference type="EMBL" id="EFC98039.1"/>
    </source>
</evidence>
<dbReference type="AlphaFoldDB" id="D3AJG6"/>
<gene>
    <name evidence="1" type="ORF">CLOSTHATH_03757</name>
</gene>
<organism evidence="1 2">
    <name type="scientific">Hungatella hathewayi DSM 13479</name>
    <dbReference type="NCBI Taxonomy" id="566550"/>
    <lineage>
        <taxon>Bacteria</taxon>
        <taxon>Bacillati</taxon>
        <taxon>Bacillota</taxon>
        <taxon>Clostridia</taxon>
        <taxon>Lachnospirales</taxon>
        <taxon>Lachnospiraceae</taxon>
        <taxon>Hungatella</taxon>
    </lineage>
</organism>
<dbReference type="EMBL" id="ACIO01000313">
    <property type="protein sequence ID" value="EFC98039.1"/>
    <property type="molecule type" value="Genomic_DNA"/>
</dbReference>
<reference evidence="1 2" key="1">
    <citation type="submission" date="2010-01" db="EMBL/GenBank/DDBJ databases">
        <authorList>
            <person name="Weinstock G."/>
            <person name="Sodergren E."/>
            <person name="Clifton S."/>
            <person name="Fulton L."/>
            <person name="Fulton B."/>
            <person name="Courtney L."/>
            <person name="Fronick C."/>
            <person name="Harrison M."/>
            <person name="Strong C."/>
            <person name="Farmer C."/>
            <person name="Delahaunty K."/>
            <person name="Markovic C."/>
            <person name="Hall O."/>
            <person name="Minx P."/>
            <person name="Tomlinson C."/>
            <person name="Mitreva M."/>
            <person name="Nelson J."/>
            <person name="Hou S."/>
            <person name="Wollam A."/>
            <person name="Pepin K.H."/>
            <person name="Johnson M."/>
            <person name="Bhonagiri V."/>
            <person name="Nash W.E."/>
            <person name="Warren W."/>
            <person name="Chinwalla A."/>
            <person name="Mardis E.R."/>
            <person name="Wilson R.K."/>
        </authorList>
    </citation>
    <scope>NUCLEOTIDE SEQUENCE [LARGE SCALE GENOMIC DNA]</scope>
    <source>
        <strain evidence="1 2">DSM 13479</strain>
    </source>
</reference>
<accession>D3AJG6</accession>
<name>D3AJG6_9FIRM</name>
<dbReference type="Proteomes" id="UP000004968">
    <property type="component" value="Unassembled WGS sequence"/>
</dbReference>
<dbReference type="HOGENOM" id="CLU_3200765_0_0_9"/>
<sequence>MKYDNRPFRSNFQITGQVYAVHPWQRPGCNLASKTQKNAEGRKCL</sequence>